<reference evidence="1 2" key="1">
    <citation type="journal article" date="2015" name="Nature">
        <title>rRNA introns, odd ribosomes, and small enigmatic genomes across a large radiation of phyla.</title>
        <authorList>
            <person name="Brown C.T."/>
            <person name="Hug L.A."/>
            <person name="Thomas B.C."/>
            <person name="Sharon I."/>
            <person name="Castelle C.J."/>
            <person name="Singh A."/>
            <person name="Wilkins M.J."/>
            <person name="Williams K.H."/>
            <person name="Banfield J.F."/>
        </authorList>
    </citation>
    <scope>NUCLEOTIDE SEQUENCE [LARGE SCALE GENOMIC DNA]</scope>
</reference>
<dbReference type="EMBL" id="LCDD01000009">
    <property type="protein sequence ID" value="KKS47069.1"/>
    <property type="molecule type" value="Genomic_DNA"/>
</dbReference>
<dbReference type="AlphaFoldDB" id="A0A0G0ZEH1"/>
<gene>
    <name evidence="1" type="ORF">UV09_C0009G0008</name>
</gene>
<sequence>MNREIYFFSFLFIISFILAVKAVGHELTVPDSVKKIKIRRRKKGLSGVILFLKEKIVHYSSDSS</sequence>
<proteinExistence type="predicted"/>
<name>A0A0G0ZEH1_9BACT</name>
<accession>A0A0G0ZEH1</accession>
<evidence type="ECO:0000313" key="1">
    <source>
        <dbReference type="EMBL" id="KKS47069.1"/>
    </source>
</evidence>
<dbReference type="Proteomes" id="UP000034320">
    <property type="component" value="Unassembled WGS sequence"/>
</dbReference>
<comment type="caution">
    <text evidence="1">The sequence shown here is derived from an EMBL/GenBank/DDBJ whole genome shotgun (WGS) entry which is preliminary data.</text>
</comment>
<organism evidence="1 2">
    <name type="scientific">Candidatus Gottesmanbacteria bacterium GW2011_GWA2_42_18</name>
    <dbReference type="NCBI Taxonomy" id="1618442"/>
    <lineage>
        <taxon>Bacteria</taxon>
        <taxon>Candidatus Gottesmaniibacteriota</taxon>
    </lineage>
</organism>
<evidence type="ECO:0000313" key="2">
    <source>
        <dbReference type="Proteomes" id="UP000034320"/>
    </source>
</evidence>
<protein>
    <submittedName>
        <fullName evidence="1">Uncharacterized protein</fullName>
    </submittedName>
</protein>